<sequence length="90" mass="10161">MKNSSKIKNNFDELQESYDFCLMNLHNCILSALLSDQSNADAGKFLTLADQSAKSMPQYQSDNGSRINFEKICSISQDTSQRYVHVSMSK</sequence>
<evidence type="ECO:0000313" key="2">
    <source>
        <dbReference type="Proteomes" id="UP000263642"/>
    </source>
</evidence>
<reference evidence="1 2" key="1">
    <citation type="journal article" date="2018" name="Nat. Biotechnol.">
        <title>A standardized bacterial taxonomy based on genome phylogeny substantially revises the tree of life.</title>
        <authorList>
            <person name="Parks D.H."/>
            <person name="Chuvochina M."/>
            <person name="Waite D.W."/>
            <person name="Rinke C."/>
            <person name="Skarshewski A."/>
            <person name="Chaumeil P.A."/>
            <person name="Hugenholtz P."/>
        </authorList>
    </citation>
    <scope>NUCLEOTIDE SEQUENCE [LARGE SCALE GENOMIC DNA]</scope>
    <source>
        <strain evidence="1">UBA9375</strain>
    </source>
</reference>
<dbReference type="EMBL" id="DQAY01000154">
    <property type="protein sequence ID" value="HCO26321.1"/>
    <property type="molecule type" value="Genomic_DNA"/>
</dbReference>
<gene>
    <name evidence="1" type="ORF">DIT97_26115</name>
</gene>
<protein>
    <submittedName>
        <fullName evidence="1">Uncharacterized protein</fullName>
    </submittedName>
</protein>
<dbReference type="Proteomes" id="UP000263642">
    <property type="component" value="Unassembled WGS sequence"/>
</dbReference>
<name>A0A3D3RBV3_9PLAN</name>
<proteinExistence type="predicted"/>
<organism evidence="1 2">
    <name type="scientific">Gimesia maris</name>
    <dbReference type="NCBI Taxonomy" id="122"/>
    <lineage>
        <taxon>Bacteria</taxon>
        <taxon>Pseudomonadati</taxon>
        <taxon>Planctomycetota</taxon>
        <taxon>Planctomycetia</taxon>
        <taxon>Planctomycetales</taxon>
        <taxon>Planctomycetaceae</taxon>
        <taxon>Gimesia</taxon>
    </lineage>
</organism>
<evidence type="ECO:0000313" key="1">
    <source>
        <dbReference type="EMBL" id="HCO26321.1"/>
    </source>
</evidence>
<accession>A0A3D3RBV3</accession>
<dbReference type="AlphaFoldDB" id="A0A3D3RBV3"/>
<comment type="caution">
    <text evidence="1">The sequence shown here is derived from an EMBL/GenBank/DDBJ whole genome shotgun (WGS) entry which is preliminary data.</text>
</comment>